<feature type="transmembrane region" description="Helical" evidence="1">
    <location>
        <begin position="21"/>
        <end position="45"/>
    </location>
</feature>
<proteinExistence type="predicted"/>
<organism evidence="2 3">
    <name type="scientific">Allacma fusca</name>
    <dbReference type="NCBI Taxonomy" id="39272"/>
    <lineage>
        <taxon>Eukaryota</taxon>
        <taxon>Metazoa</taxon>
        <taxon>Ecdysozoa</taxon>
        <taxon>Arthropoda</taxon>
        <taxon>Hexapoda</taxon>
        <taxon>Collembola</taxon>
        <taxon>Symphypleona</taxon>
        <taxon>Sminthuridae</taxon>
        <taxon>Allacma</taxon>
    </lineage>
</organism>
<gene>
    <name evidence="2" type="ORF">AFUS01_LOCUS37146</name>
</gene>
<keyword evidence="1" id="KW-0472">Membrane</keyword>
<accession>A0A8J2PMZ3</accession>
<dbReference type="EMBL" id="CAJVCH010542426">
    <property type="protein sequence ID" value="CAG7827143.1"/>
    <property type="molecule type" value="Genomic_DNA"/>
</dbReference>
<keyword evidence="1" id="KW-0812">Transmembrane</keyword>
<feature type="non-terminal residue" evidence="2">
    <location>
        <position position="1"/>
    </location>
</feature>
<dbReference type="Proteomes" id="UP000708208">
    <property type="component" value="Unassembled WGS sequence"/>
</dbReference>
<protein>
    <submittedName>
        <fullName evidence="2">Uncharacterized protein</fullName>
    </submittedName>
</protein>
<feature type="non-terminal residue" evidence="2">
    <location>
        <position position="116"/>
    </location>
</feature>
<reference evidence="2" key="1">
    <citation type="submission" date="2021-06" db="EMBL/GenBank/DDBJ databases">
        <authorList>
            <person name="Hodson N. C."/>
            <person name="Mongue J. A."/>
            <person name="Jaron S. K."/>
        </authorList>
    </citation>
    <scope>NUCLEOTIDE SEQUENCE</scope>
</reference>
<dbReference type="AlphaFoldDB" id="A0A8J2PMZ3"/>
<sequence>EDWSRVKYCTKLGKPKWSKNWITLGLGILCLIQLIGLIILIVLLVSGQGPGAGSSSISASKITSGHVQPGELIFKDEFDTLDLNHWRHERYLTEDGFVLYGTSENNSYVEDGVLFI</sequence>
<keyword evidence="1" id="KW-1133">Transmembrane helix</keyword>
<comment type="caution">
    <text evidence="2">The sequence shown here is derived from an EMBL/GenBank/DDBJ whole genome shotgun (WGS) entry which is preliminary data.</text>
</comment>
<evidence type="ECO:0000313" key="2">
    <source>
        <dbReference type="EMBL" id="CAG7827143.1"/>
    </source>
</evidence>
<name>A0A8J2PMZ3_9HEXA</name>
<evidence type="ECO:0000256" key="1">
    <source>
        <dbReference type="SAM" id="Phobius"/>
    </source>
</evidence>
<dbReference type="OrthoDB" id="4781at2759"/>
<evidence type="ECO:0000313" key="3">
    <source>
        <dbReference type="Proteomes" id="UP000708208"/>
    </source>
</evidence>
<keyword evidence="3" id="KW-1185">Reference proteome</keyword>